<dbReference type="EMBL" id="JARAOO010000010">
    <property type="protein sequence ID" value="KAJ7952358.1"/>
    <property type="molecule type" value="Genomic_DNA"/>
</dbReference>
<reference evidence="3" key="1">
    <citation type="journal article" date="2023" name="Science">
        <title>Elucidation of the pathway for biosynthesis of saponin adjuvants from the soapbark tree.</title>
        <authorList>
            <person name="Reed J."/>
            <person name="Orme A."/>
            <person name="El-Demerdash A."/>
            <person name="Owen C."/>
            <person name="Martin L.B.B."/>
            <person name="Misra R.C."/>
            <person name="Kikuchi S."/>
            <person name="Rejzek M."/>
            <person name="Martin A.C."/>
            <person name="Harkess A."/>
            <person name="Leebens-Mack J."/>
            <person name="Louveau T."/>
            <person name="Stephenson M.J."/>
            <person name="Osbourn A."/>
        </authorList>
    </citation>
    <scope>NUCLEOTIDE SEQUENCE</scope>
    <source>
        <strain evidence="3">S10</strain>
    </source>
</reference>
<comment type="caution">
    <text evidence="3">The sequence shown here is derived from an EMBL/GenBank/DDBJ whole genome shotgun (WGS) entry which is preliminary data.</text>
</comment>
<protein>
    <submittedName>
        <fullName evidence="3">DUF810 domain-containing protein</fullName>
    </submittedName>
</protein>
<sequence>MEEATMLERYRRDRRKLLEFLLSSSSGLIKELQTPAGPTTSLSGINLDTLSSDYVLQTLNSGCVSLISTAFHRLFLEKIPGISAETYEPFCSSGVVNISEATKKYFDESSYPFMVYSKLGSSYFLLSDPDLAGSPPRRPPPPVDVNQTTNCASCSSRKWEDSIPDNNVVFTDDLGHEFKSVDPLEDVGILSLGLPCLTTGLSDDDLQESAYEIFLASMAFSGIEIHEVEDKKKEKTPKFLSGLRNKKERTQQKPHSLERHAELFDIIRVQMQISEEMDLCIRQRLMQLSGRRAMEQIDIPQISLGLLSDISKSDILNQKSYIRWKKRQANILEELIGFSAQLEKHECLAIKSSLEMIRNAKEFDNMITPFRHAEVLSAIRKVTSKLSSLPGKFGAQGETYYWTAGYHLNIRLYEKLLLGLFDILDEGQFIEEADEILMLIKLTWSTLGISQKIHNMIYGWLLFKQFVATDESLLLEHAILELQKVLLSTEEDHGTDDLYLNSLVCSKHCNGSEITMTLMDAICFSISIWCVNKLQDYHLHFGEKPSSFRMVMSLVSAVGLLTSTDCGDTKLTRLNSLNGNVAGQLKTYVESSTKAAYRRIASTIDLESEVERTHPLALLANEVRLIAQRELNVFCPVLCCWCPDSGITAAILLHQFYGERLETFLRGVSHLSKDVKSVLAAANLLDHDLTKLFTYACEENRLHHPTNQSLKHYSIKEVAKPIILDWLIAQSAHNLEWTGRVFDLEEWEPLSFQQKQAASVVEVFRIIEETVDQFFGMDLPMDFSHLQALLSVIFHSLDAYLLKLLNQLVEKNHLYPSVPPLTRYKETTVPIMNKKLLESVLLDDNVSKKLNELTISKLCIRLNTLKYIQNQIRILEDTKEGPLESLEKDSSTLNEAMDALFDTTFNIIMDVATNAISKICDFSGARVVFWDLRDAFLFSLYRGNVQDTHLDSVLPNLNNVLDLVCGLIDGDLRDHLVLSIYRASLEGFVWVLLDGGPYRAFSNSDILVIEDDLNMLMEFFVAGGEGLPRSLVKEQAKLAEHILSLYSLETATIIQMLMTASEQLSTASDSYSYGHMGINNDAQTLIRVLCHKKDKEASEFLKRLYQLPMSSEYDDTSSKNSAFRSPSISGILKRSTSVSKKRYSSFKSFKKKFQEASSEIRNIAW</sequence>
<dbReference type="Proteomes" id="UP001163823">
    <property type="component" value="Chromosome 10"/>
</dbReference>
<organism evidence="3 4">
    <name type="scientific">Quillaja saponaria</name>
    <name type="common">Soap bark tree</name>
    <dbReference type="NCBI Taxonomy" id="32244"/>
    <lineage>
        <taxon>Eukaryota</taxon>
        <taxon>Viridiplantae</taxon>
        <taxon>Streptophyta</taxon>
        <taxon>Embryophyta</taxon>
        <taxon>Tracheophyta</taxon>
        <taxon>Spermatophyta</taxon>
        <taxon>Magnoliopsida</taxon>
        <taxon>eudicotyledons</taxon>
        <taxon>Gunneridae</taxon>
        <taxon>Pentapetalae</taxon>
        <taxon>rosids</taxon>
        <taxon>fabids</taxon>
        <taxon>Fabales</taxon>
        <taxon>Quillajaceae</taxon>
        <taxon>Quillaja</taxon>
    </lineage>
</organism>
<accession>A0AAD7L6X1</accession>
<dbReference type="InterPro" id="IPR008528">
    <property type="entry name" value="unc-13_homologue"/>
</dbReference>
<name>A0AAD7L6X1_QUISA</name>
<evidence type="ECO:0000313" key="4">
    <source>
        <dbReference type="Proteomes" id="UP001163823"/>
    </source>
</evidence>
<dbReference type="Pfam" id="PF25761">
    <property type="entry name" value="TPR_PATROL1"/>
    <property type="match status" value="1"/>
</dbReference>
<dbReference type="InterPro" id="IPR014772">
    <property type="entry name" value="Munc13_dom-2"/>
</dbReference>
<dbReference type="InterPro" id="IPR057984">
    <property type="entry name" value="PATROL1_C"/>
</dbReference>
<dbReference type="KEGG" id="qsa:O6P43_024217"/>
<evidence type="ECO:0000259" key="2">
    <source>
        <dbReference type="PROSITE" id="PS51259"/>
    </source>
</evidence>
<proteinExistence type="predicted"/>
<gene>
    <name evidence="3" type="ORF">O6P43_024217</name>
</gene>
<feature type="domain" description="MHD2" evidence="2">
    <location>
        <begin position="947"/>
        <end position="1057"/>
    </location>
</feature>
<keyword evidence="4" id="KW-1185">Reference proteome</keyword>
<dbReference type="PROSITE" id="PS51258">
    <property type="entry name" value="MHD1"/>
    <property type="match status" value="1"/>
</dbReference>
<feature type="domain" description="MHD1" evidence="1">
    <location>
        <begin position="676"/>
        <end position="808"/>
    </location>
</feature>
<evidence type="ECO:0000259" key="1">
    <source>
        <dbReference type="PROSITE" id="PS51258"/>
    </source>
</evidence>
<dbReference type="PANTHER" id="PTHR31280">
    <property type="entry name" value="PROTEIN UNC-13 HOMOLOG"/>
    <property type="match status" value="1"/>
</dbReference>
<dbReference type="InterPro" id="IPR014770">
    <property type="entry name" value="Munc13_1"/>
</dbReference>
<dbReference type="AlphaFoldDB" id="A0AAD7L6X1"/>
<evidence type="ECO:0000313" key="3">
    <source>
        <dbReference type="EMBL" id="KAJ7952358.1"/>
    </source>
</evidence>
<dbReference type="PROSITE" id="PS51259">
    <property type="entry name" value="MHD2"/>
    <property type="match status" value="1"/>
</dbReference>
<dbReference type="PANTHER" id="PTHR31280:SF3">
    <property type="entry name" value="DNA TOPOISOMERASE 4 SUBUNIT B (DUF810)"/>
    <property type="match status" value="1"/>
</dbReference>
<dbReference type="Gene3D" id="1.10.357.50">
    <property type="match status" value="1"/>
</dbReference>